<comment type="caution">
    <text evidence="2">The sequence shown here is derived from an EMBL/GenBank/DDBJ whole genome shotgun (WGS) entry which is preliminary data.</text>
</comment>
<dbReference type="InterPro" id="IPR013937">
    <property type="entry name" value="Sorting_nexin_C"/>
</dbReference>
<sequence>VEEATIVVEDDSPAASTAAPVNQRNLSAWSVSMPFIDFYDDVVKREKIPVFCIDVERNDRRNAGHEPESWTVYRRYLEFYVLESKLTEFHGNIKYSQPDQNLHKGQNLEPFIQSFFNSCDSPKPKPSRPELTILSPSAENNKKASSQILYMCSGSSDVLAGHMMLVFVSHLQLFNELYRNNANLSDGPERKHNSNCFVEMMAVDGMYDYMMYVGRVVFHIPDWLHHILAAGRILFKNTFEAYMDQYMQSKLEAILQEHRVVSLITQLRDAVFCENNQERTAEDKHLRAKQTFKKMIRYLPGQWFISHLVNHQLSSHLVAAVELHGCSLHLFGSRMI</sequence>
<dbReference type="PANTHER" id="PTHR22775:SF44">
    <property type="entry name" value="SORTING NEXIN-14"/>
    <property type="match status" value="1"/>
</dbReference>
<reference evidence="2 3" key="1">
    <citation type="submission" date="2021-06" db="EMBL/GenBank/DDBJ databases">
        <authorList>
            <person name="Palmer J.M."/>
        </authorList>
    </citation>
    <scope>NUCLEOTIDE SEQUENCE [LARGE SCALE GENOMIC DNA]</scope>
    <source>
        <strain evidence="2 3">GA_2019</strain>
        <tissue evidence="2">Muscle</tissue>
    </source>
</reference>
<proteinExistence type="predicted"/>
<organism evidence="2 3">
    <name type="scientific">Goodea atripinnis</name>
    <dbReference type="NCBI Taxonomy" id="208336"/>
    <lineage>
        <taxon>Eukaryota</taxon>
        <taxon>Metazoa</taxon>
        <taxon>Chordata</taxon>
        <taxon>Craniata</taxon>
        <taxon>Vertebrata</taxon>
        <taxon>Euteleostomi</taxon>
        <taxon>Actinopterygii</taxon>
        <taxon>Neopterygii</taxon>
        <taxon>Teleostei</taxon>
        <taxon>Neoteleostei</taxon>
        <taxon>Acanthomorphata</taxon>
        <taxon>Ovalentaria</taxon>
        <taxon>Atherinomorphae</taxon>
        <taxon>Cyprinodontiformes</taxon>
        <taxon>Goodeidae</taxon>
        <taxon>Goodea</taxon>
    </lineage>
</organism>
<accession>A0ABV0P068</accession>
<evidence type="ECO:0000313" key="3">
    <source>
        <dbReference type="Proteomes" id="UP001476798"/>
    </source>
</evidence>
<feature type="domain" description="Sorting nexin C-terminal" evidence="1">
    <location>
        <begin position="223"/>
        <end position="301"/>
    </location>
</feature>
<dbReference type="Pfam" id="PF08628">
    <property type="entry name" value="Nexin_C"/>
    <property type="match status" value="1"/>
</dbReference>
<gene>
    <name evidence="2" type="ORF">GOODEAATRI_024888</name>
</gene>
<dbReference type="Proteomes" id="UP001476798">
    <property type="component" value="Unassembled WGS sequence"/>
</dbReference>
<dbReference type="PANTHER" id="PTHR22775">
    <property type="entry name" value="SORTING NEXIN"/>
    <property type="match status" value="1"/>
</dbReference>
<name>A0ABV0P068_9TELE</name>
<dbReference type="EMBL" id="JAHRIO010052826">
    <property type="protein sequence ID" value="MEQ2176128.1"/>
    <property type="molecule type" value="Genomic_DNA"/>
</dbReference>
<feature type="non-terminal residue" evidence="2">
    <location>
        <position position="1"/>
    </location>
</feature>
<keyword evidence="3" id="KW-1185">Reference proteome</keyword>
<dbReference type="Gene3D" id="3.30.1520.10">
    <property type="entry name" value="Phox-like domain"/>
    <property type="match status" value="1"/>
</dbReference>
<evidence type="ECO:0000259" key="1">
    <source>
        <dbReference type="Pfam" id="PF08628"/>
    </source>
</evidence>
<evidence type="ECO:0000313" key="2">
    <source>
        <dbReference type="EMBL" id="MEQ2176128.1"/>
    </source>
</evidence>
<dbReference type="SUPFAM" id="SSF64268">
    <property type="entry name" value="PX domain"/>
    <property type="match status" value="1"/>
</dbReference>
<dbReference type="InterPro" id="IPR036871">
    <property type="entry name" value="PX_dom_sf"/>
</dbReference>
<protein>
    <recommendedName>
        <fullName evidence="1">Sorting nexin C-terminal domain-containing protein</fullName>
    </recommendedName>
</protein>